<evidence type="ECO:0000313" key="1">
    <source>
        <dbReference type="EMBL" id="SDM50252.1"/>
    </source>
</evidence>
<proteinExistence type="predicted"/>
<dbReference type="STRING" id="660521.SAMN04487949_1878"/>
<sequence length="125" mass="14625">MNRSSNANRYGSLAERKLCESRGLIREGKHTSWCDAEFKNGTPVEIKAGMVSTGYWQIYEKYHNELRNHNGWYGFVVYKPVGRGIRILKERMVHSSNLPPLTWSNTNHQQRQSAKARIRFEEIVR</sequence>
<reference evidence="2" key="1">
    <citation type="submission" date="2016-10" db="EMBL/GenBank/DDBJ databases">
        <authorList>
            <person name="Varghese N."/>
            <person name="Submissions S."/>
        </authorList>
    </citation>
    <scope>NUCLEOTIDE SEQUENCE [LARGE SCALE GENOMIC DNA]</scope>
    <source>
        <strain evidence="2">CGMCC 1.10119</strain>
    </source>
</reference>
<evidence type="ECO:0000313" key="2">
    <source>
        <dbReference type="Proteomes" id="UP000199451"/>
    </source>
</evidence>
<accession>A0A1G9TRG2</accession>
<keyword evidence="2" id="KW-1185">Reference proteome</keyword>
<gene>
    <name evidence="1" type="ORF">SAMN04487949_1878</name>
</gene>
<dbReference type="EMBL" id="FNHL01000002">
    <property type="protein sequence ID" value="SDM50252.1"/>
    <property type="molecule type" value="Genomic_DNA"/>
</dbReference>
<organism evidence="1 2">
    <name type="scientific">Halogranum gelatinilyticum</name>
    <dbReference type="NCBI Taxonomy" id="660521"/>
    <lineage>
        <taxon>Archaea</taxon>
        <taxon>Methanobacteriati</taxon>
        <taxon>Methanobacteriota</taxon>
        <taxon>Stenosarchaea group</taxon>
        <taxon>Halobacteria</taxon>
        <taxon>Halobacteriales</taxon>
        <taxon>Haloferacaceae</taxon>
    </lineage>
</organism>
<name>A0A1G9TRG2_9EURY</name>
<protein>
    <recommendedName>
        <fullName evidence="3">Protein NO VEIN C-terminal domain-containing protein</fullName>
    </recommendedName>
</protein>
<dbReference type="Pfam" id="PF25941">
    <property type="entry name" value="PDDEXK_16"/>
    <property type="match status" value="1"/>
</dbReference>
<dbReference type="Proteomes" id="UP000199451">
    <property type="component" value="Unassembled WGS sequence"/>
</dbReference>
<dbReference type="AlphaFoldDB" id="A0A1G9TRG2"/>
<evidence type="ECO:0008006" key="3">
    <source>
        <dbReference type="Google" id="ProtNLM"/>
    </source>
</evidence>
<dbReference type="InterPro" id="IPR058715">
    <property type="entry name" value="PDDEXK_nuclease-rel"/>
</dbReference>